<protein>
    <submittedName>
        <fullName evidence="3">Chitin synthase 1</fullName>
    </submittedName>
</protein>
<sequence length="203" mass="23147">MWAIVAAFAIPEIGAFIRSVRICFFKSSKRPSSAQFIVVFVAETLHTVGMGLLFFKILPELDVVKGAMITNCLCIIPAILGLLSRNSRDSKRFVKVIVDMCAIGAQVTSFIVWPLSENKPALWLIPIASICISLGWWENYVTRRSPIDELNQSRYYIYRFMSLWKIMLFLMCVLFSIWMDGDEPAMFFQLFNTGFGPHNIVVE</sequence>
<feature type="transmembrane region" description="Helical" evidence="1">
    <location>
        <begin position="36"/>
        <end position="57"/>
    </location>
</feature>
<dbReference type="Proteomes" id="UP000037510">
    <property type="component" value="Unassembled WGS sequence"/>
</dbReference>
<feature type="domain" description="Chitin synthase chs-1/2 N-terminal putative transporter" evidence="2">
    <location>
        <begin position="9"/>
        <end position="174"/>
    </location>
</feature>
<evidence type="ECO:0000256" key="1">
    <source>
        <dbReference type="SAM" id="Phobius"/>
    </source>
</evidence>
<evidence type="ECO:0000313" key="3">
    <source>
        <dbReference type="EMBL" id="KOB51792.1"/>
    </source>
</evidence>
<organism evidence="3 4">
    <name type="scientific">Operophtera brumata</name>
    <name type="common">Winter moth</name>
    <name type="synonym">Phalaena brumata</name>
    <dbReference type="NCBI Taxonomy" id="104452"/>
    <lineage>
        <taxon>Eukaryota</taxon>
        <taxon>Metazoa</taxon>
        <taxon>Ecdysozoa</taxon>
        <taxon>Arthropoda</taxon>
        <taxon>Hexapoda</taxon>
        <taxon>Insecta</taxon>
        <taxon>Pterygota</taxon>
        <taxon>Neoptera</taxon>
        <taxon>Endopterygota</taxon>
        <taxon>Lepidoptera</taxon>
        <taxon>Glossata</taxon>
        <taxon>Ditrysia</taxon>
        <taxon>Geometroidea</taxon>
        <taxon>Geometridae</taxon>
        <taxon>Larentiinae</taxon>
        <taxon>Operophtera</taxon>
    </lineage>
</organism>
<keyword evidence="1" id="KW-1133">Transmembrane helix</keyword>
<evidence type="ECO:0000259" key="2">
    <source>
        <dbReference type="Pfam" id="PF23000"/>
    </source>
</evidence>
<gene>
    <name evidence="3" type="ORF">OBRU01_27189</name>
</gene>
<keyword evidence="1" id="KW-0812">Transmembrane</keyword>
<keyword evidence="1" id="KW-0472">Membrane</keyword>
<dbReference type="STRING" id="104452.A0A0L7K2W9"/>
<dbReference type="AlphaFoldDB" id="A0A0L7K2W9"/>
<accession>A0A0L7K2W9</accession>
<feature type="transmembrane region" description="Helical" evidence="1">
    <location>
        <begin position="121"/>
        <end position="137"/>
    </location>
</feature>
<feature type="transmembrane region" description="Helical" evidence="1">
    <location>
        <begin position="96"/>
        <end position="115"/>
    </location>
</feature>
<dbReference type="EMBL" id="JTDY01019305">
    <property type="protein sequence ID" value="KOB51792.1"/>
    <property type="molecule type" value="Genomic_DNA"/>
</dbReference>
<reference evidence="3 4" key="1">
    <citation type="journal article" date="2015" name="Genome Biol. Evol.">
        <title>The genome of winter moth (Operophtera brumata) provides a genomic perspective on sexual dimorphism and phenology.</title>
        <authorList>
            <person name="Derks M.F."/>
            <person name="Smit S."/>
            <person name="Salis L."/>
            <person name="Schijlen E."/>
            <person name="Bossers A."/>
            <person name="Mateman C."/>
            <person name="Pijl A.S."/>
            <person name="de Ridder D."/>
            <person name="Groenen M.A."/>
            <person name="Visser M.E."/>
            <person name="Megens H.J."/>
        </authorList>
    </citation>
    <scope>NUCLEOTIDE SEQUENCE [LARGE SCALE GENOMIC DNA]</scope>
    <source>
        <strain evidence="3">WM2013NL</strain>
        <tissue evidence="3">Head and thorax</tissue>
    </source>
</reference>
<proteinExistence type="predicted"/>
<feature type="non-terminal residue" evidence="3">
    <location>
        <position position="1"/>
    </location>
</feature>
<feature type="transmembrane region" description="Helical" evidence="1">
    <location>
        <begin position="157"/>
        <end position="179"/>
    </location>
</feature>
<dbReference type="Pfam" id="PF23000">
    <property type="entry name" value="ChitinSynthase_IV_N"/>
    <property type="match status" value="1"/>
</dbReference>
<feature type="non-terminal residue" evidence="3">
    <location>
        <position position="203"/>
    </location>
</feature>
<dbReference type="InterPro" id="IPR055120">
    <property type="entry name" value="Chs-1/2_IV_N"/>
</dbReference>
<name>A0A0L7K2W9_OPEBR</name>
<evidence type="ECO:0000313" key="4">
    <source>
        <dbReference type="Proteomes" id="UP000037510"/>
    </source>
</evidence>
<feature type="transmembrane region" description="Helical" evidence="1">
    <location>
        <begin position="63"/>
        <end position="84"/>
    </location>
</feature>
<comment type="caution">
    <text evidence="3">The sequence shown here is derived from an EMBL/GenBank/DDBJ whole genome shotgun (WGS) entry which is preliminary data.</text>
</comment>
<feature type="transmembrane region" description="Helical" evidence="1">
    <location>
        <begin position="6"/>
        <end position="24"/>
    </location>
</feature>
<keyword evidence="4" id="KW-1185">Reference proteome</keyword>